<keyword evidence="2 4" id="KW-0694">RNA-binding</keyword>
<dbReference type="InterPro" id="IPR006630">
    <property type="entry name" value="La_HTH"/>
</dbReference>
<dbReference type="AlphaFoldDB" id="A0A8H5Z9F4"/>
<keyword evidence="3" id="KW-0539">Nucleus</keyword>
<feature type="compositionally biased region" description="Low complexity" evidence="5">
    <location>
        <begin position="1"/>
        <end position="13"/>
    </location>
</feature>
<protein>
    <recommendedName>
        <fullName evidence="6">HTH La-type RNA-binding domain-containing protein</fullName>
    </recommendedName>
</protein>
<accession>A0A8H5Z9F4</accession>
<dbReference type="PANTHER" id="PTHR22792">
    <property type="entry name" value="LUPUS LA PROTEIN-RELATED"/>
    <property type="match status" value="1"/>
</dbReference>
<dbReference type="InterPro" id="IPR036390">
    <property type="entry name" value="WH_DNA-bd_sf"/>
</dbReference>
<dbReference type="SMART" id="SM00715">
    <property type="entry name" value="LA"/>
    <property type="match status" value="1"/>
</dbReference>
<proteinExistence type="predicted"/>
<evidence type="ECO:0000313" key="8">
    <source>
        <dbReference type="Proteomes" id="UP000624244"/>
    </source>
</evidence>
<dbReference type="GO" id="GO:0006396">
    <property type="term" value="P:RNA processing"/>
    <property type="evidence" value="ECO:0007669"/>
    <property type="project" value="InterPro"/>
</dbReference>
<reference evidence="7" key="1">
    <citation type="submission" date="2019-11" db="EMBL/GenBank/DDBJ databases">
        <title>Bipolaris sorokiniana Genome sequencing.</title>
        <authorList>
            <person name="Wang H."/>
        </authorList>
    </citation>
    <scope>NUCLEOTIDE SEQUENCE</scope>
</reference>
<dbReference type="SUPFAM" id="SSF46785">
    <property type="entry name" value="Winged helix' DNA-binding domain"/>
    <property type="match status" value="1"/>
</dbReference>
<gene>
    <name evidence="7" type="ORF">GGP41_001259</name>
</gene>
<feature type="compositionally biased region" description="Basic and acidic residues" evidence="5">
    <location>
        <begin position="602"/>
        <end position="614"/>
    </location>
</feature>
<evidence type="ECO:0000256" key="5">
    <source>
        <dbReference type="SAM" id="MobiDB-lite"/>
    </source>
</evidence>
<comment type="subcellular location">
    <subcellularLocation>
        <location evidence="1">Nucleus</location>
    </subcellularLocation>
</comment>
<dbReference type="EMBL" id="WNKQ01000020">
    <property type="protein sequence ID" value="KAF5845245.1"/>
    <property type="molecule type" value="Genomic_DNA"/>
</dbReference>
<dbReference type="PANTHER" id="PTHR22792:SF140">
    <property type="entry name" value="ACHILLES, ISOFORM A"/>
    <property type="match status" value="1"/>
</dbReference>
<dbReference type="InterPro" id="IPR045180">
    <property type="entry name" value="La_dom_prot"/>
</dbReference>
<dbReference type="InterPro" id="IPR036388">
    <property type="entry name" value="WH-like_DNA-bd_sf"/>
</dbReference>
<organism evidence="7 8">
    <name type="scientific">Cochliobolus sativus</name>
    <name type="common">Common root rot and spot blotch fungus</name>
    <name type="synonym">Bipolaris sorokiniana</name>
    <dbReference type="NCBI Taxonomy" id="45130"/>
    <lineage>
        <taxon>Eukaryota</taxon>
        <taxon>Fungi</taxon>
        <taxon>Dikarya</taxon>
        <taxon>Ascomycota</taxon>
        <taxon>Pezizomycotina</taxon>
        <taxon>Dothideomycetes</taxon>
        <taxon>Pleosporomycetidae</taxon>
        <taxon>Pleosporales</taxon>
        <taxon>Pleosporineae</taxon>
        <taxon>Pleosporaceae</taxon>
        <taxon>Bipolaris</taxon>
    </lineage>
</organism>
<dbReference type="PROSITE" id="PS50961">
    <property type="entry name" value="HTH_LA"/>
    <property type="match status" value="1"/>
</dbReference>
<feature type="region of interest" description="Disordered" evidence="5">
    <location>
        <begin position="1"/>
        <end position="37"/>
    </location>
</feature>
<dbReference type="Gene3D" id="1.10.10.10">
    <property type="entry name" value="Winged helix-like DNA-binding domain superfamily/Winged helix DNA-binding domain"/>
    <property type="match status" value="1"/>
</dbReference>
<dbReference type="GO" id="GO:0031047">
    <property type="term" value="P:regulatory ncRNA-mediated gene silencing"/>
    <property type="evidence" value="ECO:0007669"/>
    <property type="project" value="InterPro"/>
</dbReference>
<feature type="domain" description="HTH La-type RNA-binding" evidence="6">
    <location>
        <begin position="50"/>
        <end position="140"/>
    </location>
</feature>
<dbReference type="Pfam" id="PF05383">
    <property type="entry name" value="La"/>
    <property type="match status" value="1"/>
</dbReference>
<dbReference type="GO" id="GO:0003729">
    <property type="term" value="F:mRNA binding"/>
    <property type="evidence" value="ECO:0007669"/>
    <property type="project" value="TreeGrafter"/>
</dbReference>
<evidence type="ECO:0000256" key="2">
    <source>
        <dbReference type="ARBA" id="ARBA00022884"/>
    </source>
</evidence>
<dbReference type="Proteomes" id="UP000624244">
    <property type="component" value="Unassembled WGS sequence"/>
</dbReference>
<dbReference type="InterPro" id="IPR018606">
    <property type="entry name" value="Arb1"/>
</dbReference>
<feature type="compositionally biased region" description="Acidic residues" evidence="5">
    <location>
        <begin position="592"/>
        <end position="601"/>
    </location>
</feature>
<sequence>MSTAGTPPTADAGASDEASQSAVANPAANNTAQDHPDGADIRRQVCFPAPASNEIYGTLTIFKVEYYFSDENLPTDKHLLQFCGGRENLPVSINRICGFSRMRQYKPKSLVIAALRLSTFLEVSADGKTIKRKIPLQGKCLLDPDFFDDEDIAYDPRVQKPTPRPVPFVQVKKEAHLEGVSKNMRKPTGFERTYVEPLLTPEEAAQEDDMYASDKHFVERIEVAIQRFKNKRRMREMYAHVFNRFMRFGGVDAGPRMYQGLSKQEMNEMDAEELARALATHHIPWDRSDKTQWVVDFAGVCKGFLSSWYPAHYGYAPHLIKNACQVLRSFFRYLRFHRVCPEYDDQLAAALDICDTAEEELPKANAVGLSLTGDFNKSASVIFGGAQASLYTGNKSWAEELREEGVNNEEIGISKEEAKAKFGIGIAILGSEEQFGLYESSKLEIISKKSTYLEVVTIHPPDCDTKAAYDAQNTIYERKLELQPLGKLICKQWYPTGCEEYDLPKNKYPNGKPWTTDDSQEYEFWIEGDILRDCFIGMKMDADILVLSGGLNILDNLMETMCSFYVWLPNELWMERKPKEVRWLEKGMGLDENNDQDDGNDDKEAKHVADKEHSDDEFDDE</sequence>
<name>A0A8H5Z9F4_COCSA</name>
<evidence type="ECO:0000256" key="3">
    <source>
        <dbReference type="ARBA" id="ARBA00023242"/>
    </source>
</evidence>
<comment type="caution">
    <text evidence="7">The sequence shown here is derived from an EMBL/GenBank/DDBJ whole genome shotgun (WGS) entry which is preliminary data.</text>
</comment>
<evidence type="ECO:0000256" key="1">
    <source>
        <dbReference type="ARBA" id="ARBA00004123"/>
    </source>
</evidence>
<feature type="compositionally biased region" description="Polar residues" evidence="5">
    <location>
        <begin position="17"/>
        <end position="33"/>
    </location>
</feature>
<dbReference type="Pfam" id="PF09692">
    <property type="entry name" value="Arb1"/>
    <property type="match status" value="1"/>
</dbReference>
<dbReference type="InterPro" id="IPR002344">
    <property type="entry name" value="Lupus_La"/>
</dbReference>
<dbReference type="PRINTS" id="PR00302">
    <property type="entry name" value="LUPUSLA"/>
</dbReference>
<evidence type="ECO:0000256" key="4">
    <source>
        <dbReference type="PROSITE-ProRule" id="PRU00332"/>
    </source>
</evidence>
<dbReference type="GO" id="GO:0033167">
    <property type="term" value="C:ARC complex"/>
    <property type="evidence" value="ECO:0007669"/>
    <property type="project" value="InterPro"/>
</dbReference>
<evidence type="ECO:0000313" key="7">
    <source>
        <dbReference type="EMBL" id="KAF5845245.1"/>
    </source>
</evidence>
<feature type="region of interest" description="Disordered" evidence="5">
    <location>
        <begin position="587"/>
        <end position="621"/>
    </location>
</feature>
<evidence type="ECO:0000259" key="6">
    <source>
        <dbReference type="PROSITE" id="PS50961"/>
    </source>
</evidence>